<keyword evidence="2" id="KW-1133">Transmembrane helix</keyword>
<protein>
    <submittedName>
        <fullName evidence="4">Uncharacterized protein</fullName>
    </submittedName>
</protein>
<feature type="transmembrane region" description="Helical" evidence="2">
    <location>
        <begin position="263"/>
        <end position="281"/>
    </location>
</feature>
<evidence type="ECO:0000256" key="1">
    <source>
        <dbReference type="SAM" id="MobiDB-lite"/>
    </source>
</evidence>
<sequence>MNLLRILMIISSILSISIASCNPDHGADELATQLNHDECVAELGEFSSSLSLDPPNTNGQSSDTSSSAIVHHDSSASTSFSDCEQVRGDQPPITTVAAAQDLCLESGTSDNEDGEELLKRGQASQQDSTGRMETRTRALDLGWTFLGLTFQALLCLAIFHFQAPSRALDLGWTFLGLAFQALLCLAIFHFQAPSTPTSTSTSTLSFFSMWFYLIGAAMLMIAMPLRNAYPTVARIGEQIGMFSVAFGFLMMTGILLPHRLNCFVLPVAGDLLFLGFVFARANMRQRRYPSV</sequence>
<comment type="caution">
    <text evidence="4">The sequence shown here is derived from an EMBL/GenBank/DDBJ whole genome shotgun (WGS) entry which is preliminary data.</text>
</comment>
<accession>A0A7J7H7Z1</accession>
<feature type="region of interest" description="Disordered" evidence="1">
    <location>
        <begin position="108"/>
        <end position="131"/>
    </location>
</feature>
<feature type="chain" id="PRO_5029769908" evidence="3">
    <location>
        <begin position="20"/>
        <end position="291"/>
    </location>
</feature>
<dbReference type="AlphaFoldDB" id="A0A7J7H7Z1"/>
<organism evidence="4 5">
    <name type="scientific">Camellia sinensis</name>
    <name type="common">Tea plant</name>
    <name type="synonym">Thea sinensis</name>
    <dbReference type="NCBI Taxonomy" id="4442"/>
    <lineage>
        <taxon>Eukaryota</taxon>
        <taxon>Viridiplantae</taxon>
        <taxon>Streptophyta</taxon>
        <taxon>Embryophyta</taxon>
        <taxon>Tracheophyta</taxon>
        <taxon>Spermatophyta</taxon>
        <taxon>Magnoliopsida</taxon>
        <taxon>eudicotyledons</taxon>
        <taxon>Gunneridae</taxon>
        <taxon>Pentapetalae</taxon>
        <taxon>asterids</taxon>
        <taxon>Ericales</taxon>
        <taxon>Theaceae</taxon>
        <taxon>Camellia</taxon>
    </lineage>
</organism>
<keyword evidence="2" id="KW-0812">Transmembrane</keyword>
<dbReference type="EMBL" id="JACBKZ010000006">
    <property type="protein sequence ID" value="KAF5948687.1"/>
    <property type="molecule type" value="Genomic_DNA"/>
</dbReference>
<feature type="region of interest" description="Disordered" evidence="1">
    <location>
        <begin position="48"/>
        <end position="69"/>
    </location>
</feature>
<feature type="compositionally biased region" description="Polar residues" evidence="1">
    <location>
        <begin position="48"/>
        <end position="68"/>
    </location>
</feature>
<feature type="transmembrane region" description="Helical" evidence="2">
    <location>
        <begin position="141"/>
        <end position="159"/>
    </location>
</feature>
<proteinExistence type="predicted"/>
<evidence type="ECO:0000313" key="5">
    <source>
        <dbReference type="Proteomes" id="UP000593564"/>
    </source>
</evidence>
<dbReference type="PROSITE" id="PS51257">
    <property type="entry name" value="PROKAR_LIPOPROTEIN"/>
    <property type="match status" value="1"/>
</dbReference>
<keyword evidence="3" id="KW-0732">Signal</keyword>
<evidence type="ECO:0000256" key="3">
    <source>
        <dbReference type="SAM" id="SignalP"/>
    </source>
</evidence>
<dbReference type="Proteomes" id="UP000593564">
    <property type="component" value="Unassembled WGS sequence"/>
</dbReference>
<feature type="signal peptide" evidence="3">
    <location>
        <begin position="1"/>
        <end position="19"/>
    </location>
</feature>
<feature type="transmembrane region" description="Helical" evidence="2">
    <location>
        <begin position="204"/>
        <end position="223"/>
    </location>
</feature>
<gene>
    <name evidence="4" type="ORF">HYC85_014644</name>
</gene>
<reference evidence="4 5" key="2">
    <citation type="submission" date="2020-07" db="EMBL/GenBank/DDBJ databases">
        <title>Genome assembly of wild tea tree DASZ reveals pedigree and selection history of tea varieties.</title>
        <authorList>
            <person name="Zhang W."/>
        </authorList>
    </citation>
    <scope>NUCLEOTIDE SEQUENCE [LARGE SCALE GENOMIC DNA]</scope>
    <source>
        <strain evidence="5">cv. G240</strain>
        <tissue evidence="4">Leaf</tissue>
    </source>
</reference>
<keyword evidence="2" id="KW-0472">Membrane</keyword>
<keyword evidence="5" id="KW-1185">Reference proteome</keyword>
<evidence type="ECO:0000256" key="2">
    <source>
        <dbReference type="SAM" id="Phobius"/>
    </source>
</evidence>
<name>A0A7J7H7Z1_CAMSI</name>
<evidence type="ECO:0000313" key="4">
    <source>
        <dbReference type="EMBL" id="KAF5948687.1"/>
    </source>
</evidence>
<reference evidence="5" key="1">
    <citation type="journal article" date="2020" name="Nat. Commun.">
        <title>Genome assembly of wild tea tree DASZ reveals pedigree and selection history of tea varieties.</title>
        <authorList>
            <person name="Zhang W."/>
            <person name="Zhang Y."/>
            <person name="Qiu H."/>
            <person name="Guo Y."/>
            <person name="Wan H."/>
            <person name="Zhang X."/>
            <person name="Scossa F."/>
            <person name="Alseekh S."/>
            <person name="Zhang Q."/>
            <person name="Wang P."/>
            <person name="Xu L."/>
            <person name="Schmidt M.H."/>
            <person name="Jia X."/>
            <person name="Li D."/>
            <person name="Zhu A."/>
            <person name="Guo F."/>
            <person name="Chen W."/>
            <person name="Ni D."/>
            <person name="Usadel B."/>
            <person name="Fernie A.R."/>
            <person name="Wen W."/>
        </authorList>
    </citation>
    <scope>NUCLEOTIDE SEQUENCE [LARGE SCALE GENOMIC DNA]</scope>
    <source>
        <strain evidence="5">cv. G240</strain>
    </source>
</reference>
<feature type="transmembrane region" description="Helical" evidence="2">
    <location>
        <begin position="171"/>
        <end position="192"/>
    </location>
</feature>
<feature type="transmembrane region" description="Helical" evidence="2">
    <location>
        <begin position="235"/>
        <end position="257"/>
    </location>
</feature>